<keyword evidence="3" id="KW-1185">Reference proteome</keyword>
<evidence type="ECO:0000259" key="1">
    <source>
        <dbReference type="Pfam" id="PF10263"/>
    </source>
</evidence>
<dbReference type="GO" id="GO:0006950">
    <property type="term" value="P:response to stress"/>
    <property type="evidence" value="ECO:0007669"/>
    <property type="project" value="UniProtKB-ARBA"/>
</dbReference>
<accession>A0A1Y4SQA2</accession>
<protein>
    <recommendedName>
        <fullName evidence="1">SprT-like domain-containing protein</fullName>
    </recommendedName>
</protein>
<dbReference type="AlphaFoldDB" id="A0A1Y4SQA2"/>
<dbReference type="Proteomes" id="UP000195305">
    <property type="component" value="Unassembled WGS sequence"/>
</dbReference>
<organism evidence="2 3">
    <name type="scientific">Massilimicrobiota timonensis</name>
    <dbReference type="NCBI Taxonomy" id="1776392"/>
    <lineage>
        <taxon>Bacteria</taxon>
        <taxon>Bacillati</taxon>
        <taxon>Bacillota</taxon>
        <taxon>Erysipelotrichia</taxon>
        <taxon>Erysipelotrichales</taxon>
        <taxon>Erysipelotrichaceae</taxon>
        <taxon>Massilimicrobiota</taxon>
    </lineage>
</organism>
<dbReference type="RefSeq" id="WP_087359834.1">
    <property type="nucleotide sequence ID" value="NZ_NFLJ01000047.1"/>
</dbReference>
<sequence length="206" mass="24062">MNDVSLKAVIGKFENLFSIFNKKYYDNQLETPVITVSPDVTRGAYGWCTSWKAWNSSENEDEGYYEINMCAEHLNRDFKEVCATLLHEMVHLWNLQNDVQDTLRGGTYHNKNFKVEAEKHGLSIEKDSKYGWTITKLNDECSKFIDELKHENFKLYRKKMVKLNTAKSRQSTRKYVCPSCGCIVRATKEVNIMCGDCNEYFEEECK</sequence>
<reference evidence="2 3" key="1">
    <citation type="journal article" date="2018" name="BMC Genomics">
        <title>Whole genome sequencing and function prediction of 133 gut anaerobes isolated from chicken caecum in pure cultures.</title>
        <authorList>
            <person name="Medvecky M."/>
            <person name="Cejkova D."/>
            <person name="Polansky O."/>
            <person name="Karasova D."/>
            <person name="Kubasova T."/>
            <person name="Cizek A."/>
            <person name="Rychlik I."/>
        </authorList>
    </citation>
    <scope>NUCLEOTIDE SEQUENCE [LARGE SCALE GENOMIC DNA]</scope>
    <source>
        <strain evidence="2 3">An13</strain>
    </source>
</reference>
<comment type="caution">
    <text evidence="2">The sequence shown here is derived from an EMBL/GenBank/DDBJ whole genome shotgun (WGS) entry which is preliminary data.</text>
</comment>
<dbReference type="InterPro" id="IPR006640">
    <property type="entry name" value="SprT-like_domain"/>
</dbReference>
<dbReference type="Pfam" id="PF10263">
    <property type="entry name" value="SprT-like"/>
    <property type="match status" value="1"/>
</dbReference>
<feature type="domain" description="SprT-like" evidence="1">
    <location>
        <begin position="14"/>
        <end position="119"/>
    </location>
</feature>
<evidence type="ECO:0000313" key="2">
    <source>
        <dbReference type="EMBL" id="OUQ32057.1"/>
    </source>
</evidence>
<gene>
    <name evidence="2" type="ORF">B5E75_12655</name>
</gene>
<evidence type="ECO:0000313" key="3">
    <source>
        <dbReference type="Proteomes" id="UP000195305"/>
    </source>
</evidence>
<proteinExistence type="predicted"/>
<dbReference type="OrthoDB" id="9787302at2"/>
<name>A0A1Y4SQA2_9FIRM</name>
<dbReference type="EMBL" id="NFLJ01000047">
    <property type="protein sequence ID" value="OUQ32057.1"/>
    <property type="molecule type" value="Genomic_DNA"/>
</dbReference>